<protein>
    <submittedName>
        <fullName evidence="2">Glutathione S-transferase</fullName>
    </submittedName>
</protein>
<dbReference type="Proteomes" id="UP000885830">
    <property type="component" value="Unassembled WGS sequence"/>
</dbReference>
<evidence type="ECO:0000313" key="2">
    <source>
        <dbReference type="EMBL" id="HHL43014.1"/>
    </source>
</evidence>
<dbReference type="PROSITE" id="PS50404">
    <property type="entry name" value="GST_NTER"/>
    <property type="match status" value="1"/>
</dbReference>
<dbReference type="AlphaFoldDB" id="A0A7C5LTD5"/>
<dbReference type="InterPro" id="IPR004045">
    <property type="entry name" value="Glutathione_S-Trfase_N"/>
</dbReference>
<dbReference type="Gene3D" id="1.20.1050.10">
    <property type="match status" value="1"/>
</dbReference>
<dbReference type="PANTHER" id="PTHR43968">
    <property type="match status" value="1"/>
</dbReference>
<evidence type="ECO:0000259" key="1">
    <source>
        <dbReference type="PROSITE" id="PS50404"/>
    </source>
</evidence>
<feature type="domain" description="GST N-terminal" evidence="1">
    <location>
        <begin position="5"/>
        <end position="84"/>
    </location>
</feature>
<dbReference type="EMBL" id="DRMJ01000268">
    <property type="protein sequence ID" value="HHL43014.1"/>
    <property type="molecule type" value="Genomic_DNA"/>
</dbReference>
<dbReference type="Pfam" id="PF00043">
    <property type="entry name" value="GST_C"/>
    <property type="match status" value="1"/>
</dbReference>
<accession>A0A7C5LTD5</accession>
<dbReference type="CDD" id="cd03196">
    <property type="entry name" value="GST_C_5"/>
    <property type="match status" value="1"/>
</dbReference>
<dbReference type="PANTHER" id="PTHR43968:SF6">
    <property type="entry name" value="GLUTATHIONE S-TRANSFERASE OMEGA"/>
    <property type="match status" value="1"/>
</dbReference>
<sequence length="213" mass="24880">MECKLGALLYSFRRCPFAMRARMALVVSGLEYEHREVLLRDKPASMLTYSPKGTVPVFVCEDGKVLDESQDIMLFALEQNDPENWLDCDLETAHTLSETITGPFKFHLDRYKYASRFDKSATRKTVDLDHRNSACQILKNFEHILSRQDYLLGKRATLADYAVFPFIRQFAHVEPDWWHKPQFPNLQTWLSGLMSSPLFMKIMTKHPIWREGE</sequence>
<dbReference type="InterPro" id="IPR004046">
    <property type="entry name" value="GST_C"/>
</dbReference>
<gene>
    <name evidence="2" type="ORF">ENJ42_05305</name>
</gene>
<dbReference type="Gene3D" id="3.40.30.10">
    <property type="entry name" value="Glutaredoxin"/>
    <property type="match status" value="1"/>
</dbReference>
<dbReference type="InterPro" id="IPR040079">
    <property type="entry name" value="Glutathione_S-Trfase"/>
</dbReference>
<name>A0A7C5LTD5_9PROT</name>
<dbReference type="InterPro" id="IPR036249">
    <property type="entry name" value="Thioredoxin-like_sf"/>
</dbReference>
<dbReference type="SFLD" id="SFLDS00019">
    <property type="entry name" value="Glutathione_Transferase_(cytos"/>
    <property type="match status" value="1"/>
</dbReference>
<dbReference type="Pfam" id="PF13417">
    <property type="entry name" value="GST_N_3"/>
    <property type="match status" value="1"/>
</dbReference>
<reference evidence="2" key="1">
    <citation type="journal article" date="2020" name="mSystems">
        <title>Genome- and Community-Level Interaction Insights into Carbon Utilization and Element Cycling Functions of Hydrothermarchaeota in Hydrothermal Sediment.</title>
        <authorList>
            <person name="Zhou Z."/>
            <person name="Liu Y."/>
            <person name="Xu W."/>
            <person name="Pan J."/>
            <person name="Luo Z.H."/>
            <person name="Li M."/>
        </authorList>
    </citation>
    <scope>NUCLEOTIDE SEQUENCE [LARGE SCALE GENOMIC DNA]</scope>
    <source>
        <strain evidence="2">HyVt-485</strain>
    </source>
</reference>
<dbReference type="InterPro" id="IPR036282">
    <property type="entry name" value="Glutathione-S-Trfase_C_sf"/>
</dbReference>
<dbReference type="GO" id="GO:0005737">
    <property type="term" value="C:cytoplasm"/>
    <property type="evidence" value="ECO:0007669"/>
    <property type="project" value="TreeGrafter"/>
</dbReference>
<dbReference type="SUPFAM" id="SSF47616">
    <property type="entry name" value="GST C-terminal domain-like"/>
    <property type="match status" value="1"/>
</dbReference>
<dbReference type="SUPFAM" id="SSF52833">
    <property type="entry name" value="Thioredoxin-like"/>
    <property type="match status" value="1"/>
</dbReference>
<proteinExistence type="predicted"/>
<organism evidence="2">
    <name type="scientific">Hellea balneolensis</name>
    <dbReference type="NCBI Taxonomy" id="287478"/>
    <lineage>
        <taxon>Bacteria</taxon>
        <taxon>Pseudomonadati</taxon>
        <taxon>Pseudomonadota</taxon>
        <taxon>Alphaproteobacteria</taxon>
        <taxon>Maricaulales</taxon>
        <taxon>Robiginitomaculaceae</taxon>
        <taxon>Hellea</taxon>
    </lineage>
</organism>
<comment type="caution">
    <text evidence="2">The sequence shown here is derived from an EMBL/GenBank/DDBJ whole genome shotgun (WGS) entry which is preliminary data.</text>
</comment>
<dbReference type="InterPro" id="IPR050983">
    <property type="entry name" value="GST_Omega/HSP26"/>
</dbReference>